<evidence type="ECO:0000256" key="4">
    <source>
        <dbReference type="ARBA" id="ARBA00022927"/>
    </source>
</evidence>
<evidence type="ECO:0000256" key="1">
    <source>
        <dbReference type="ARBA" id="ARBA00004308"/>
    </source>
</evidence>
<dbReference type="SUPFAM" id="SSF64356">
    <property type="entry name" value="SNARE-like"/>
    <property type="match status" value="1"/>
</dbReference>
<feature type="domain" description="AP complex mu/sigma subunit" evidence="7">
    <location>
        <begin position="1"/>
        <end position="134"/>
    </location>
</feature>
<dbReference type="Gene3D" id="3.30.450.60">
    <property type="match status" value="1"/>
</dbReference>
<evidence type="ECO:0000259" key="7">
    <source>
        <dbReference type="Pfam" id="PF01217"/>
    </source>
</evidence>
<evidence type="ECO:0000313" key="8">
    <source>
        <dbReference type="EMBL" id="EST42132.1"/>
    </source>
</evidence>
<dbReference type="OrthoDB" id="10261046at2759"/>
<proteinExistence type="inferred from homology"/>
<comment type="subcellular location">
    <subcellularLocation>
        <location evidence="1">Endomembrane system</location>
    </subcellularLocation>
</comment>
<reference evidence="8 9" key="1">
    <citation type="journal article" date="2014" name="PLoS Genet.">
        <title>The Genome of Spironucleus salmonicida Highlights a Fish Pathogen Adapted to Fluctuating Environments.</title>
        <authorList>
            <person name="Xu F."/>
            <person name="Jerlstrom-Hultqvist J."/>
            <person name="Einarsson E."/>
            <person name="Astvaldsson A."/>
            <person name="Svard S.G."/>
            <person name="Andersson J.O."/>
        </authorList>
    </citation>
    <scope>NUCLEOTIDE SEQUENCE</scope>
    <source>
        <strain evidence="9">ATCC 50377</strain>
    </source>
</reference>
<dbReference type="GO" id="GO:0030117">
    <property type="term" value="C:membrane coat"/>
    <property type="evidence" value="ECO:0007669"/>
    <property type="project" value="InterPro"/>
</dbReference>
<keyword evidence="10" id="KW-1185">Reference proteome</keyword>
<dbReference type="GO" id="GO:0006886">
    <property type="term" value="P:intracellular protein transport"/>
    <property type="evidence" value="ECO:0007669"/>
    <property type="project" value="UniProtKB-UniRule"/>
</dbReference>
<dbReference type="EMBL" id="KI546166">
    <property type="protein sequence ID" value="EST42132.1"/>
    <property type="molecule type" value="Genomic_DNA"/>
</dbReference>
<evidence type="ECO:0000256" key="2">
    <source>
        <dbReference type="ARBA" id="ARBA00006972"/>
    </source>
</evidence>
<keyword evidence="3 6" id="KW-0813">Transport</keyword>
<dbReference type="PANTHER" id="PTHR11753">
    <property type="entry name" value="ADAPTOR COMPLEXES SMALL SUBUNIT FAMILY"/>
    <property type="match status" value="1"/>
</dbReference>
<dbReference type="GO" id="GO:0012505">
    <property type="term" value="C:endomembrane system"/>
    <property type="evidence" value="ECO:0007669"/>
    <property type="project" value="UniProtKB-SubCell"/>
</dbReference>
<dbReference type="PROSITE" id="PS00989">
    <property type="entry name" value="CLAT_ADAPTOR_S"/>
    <property type="match status" value="1"/>
</dbReference>
<keyword evidence="5 6" id="KW-0472">Membrane</keyword>
<dbReference type="InterPro" id="IPR011012">
    <property type="entry name" value="Longin-like_dom_sf"/>
</dbReference>
<dbReference type="InterPro" id="IPR016635">
    <property type="entry name" value="AP_complex_ssu"/>
</dbReference>
<sequence length="143" mass="16405">MIHSVLILSQTGQPRLARFYEKISTSQFKSICQKLTFYLNRTTESSSNFIFNDINLQNIFIVYRRYGALYFIVLADELENELACLDVIQCFAETLNLVFQGVDENDLVTNVDKINYVLDEIICCGSIVCVDKNEAFSGYRSLL</sequence>
<dbReference type="EMBL" id="AUWU02000003">
    <property type="protein sequence ID" value="KAH0574758.1"/>
    <property type="molecule type" value="Genomic_DNA"/>
</dbReference>
<accession>V6LCD3</accession>
<keyword evidence="4 6" id="KW-0653">Protein transport</keyword>
<dbReference type="InterPro" id="IPR022775">
    <property type="entry name" value="AP_mu_sigma_su"/>
</dbReference>
<dbReference type="PIRSF" id="PIRSF015588">
    <property type="entry name" value="AP_complex_sigma"/>
    <property type="match status" value="1"/>
</dbReference>
<reference evidence="9" key="2">
    <citation type="submission" date="2020-12" db="EMBL/GenBank/DDBJ databases">
        <title>New Spironucleus salmonicida genome in near-complete chromosomes.</title>
        <authorList>
            <person name="Xu F."/>
            <person name="Kurt Z."/>
            <person name="Jimenez-Gonzalez A."/>
            <person name="Astvaldsson A."/>
            <person name="Andersson J.O."/>
            <person name="Svard S.G."/>
        </authorList>
    </citation>
    <scope>NUCLEOTIDE SEQUENCE</scope>
    <source>
        <strain evidence="9">ATCC 50377</strain>
    </source>
</reference>
<evidence type="ECO:0000256" key="6">
    <source>
        <dbReference type="PIRNR" id="PIRNR015588"/>
    </source>
</evidence>
<evidence type="ECO:0000256" key="5">
    <source>
        <dbReference type="ARBA" id="ARBA00023136"/>
    </source>
</evidence>
<gene>
    <name evidence="8" type="ORF">SS50377_18440</name>
    <name evidence="9" type="ORF">SS50377_22373</name>
</gene>
<dbReference type="GO" id="GO:0016192">
    <property type="term" value="P:vesicle-mediated transport"/>
    <property type="evidence" value="ECO:0007669"/>
    <property type="project" value="InterPro"/>
</dbReference>
<organism evidence="8">
    <name type="scientific">Spironucleus salmonicida</name>
    <dbReference type="NCBI Taxonomy" id="348837"/>
    <lineage>
        <taxon>Eukaryota</taxon>
        <taxon>Metamonada</taxon>
        <taxon>Diplomonadida</taxon>
        <taxon>Hexamitidae</taxon>
        <taxon>Hexamitinae</taxon>
        <taxon>Spironucleus</taxon>
    </lineage>
</organism>
<evidence type="ECO:0000313" key="9">
    <source>
        <dbReference type="EMBL" id="KAH0574758.1"/>
    </source>
</evidence>
<evidence type="ECO:0000313" key="10">
    <source>
        <dbReference type="Proteomes" id="UP000018208"/>
    </source>
</evidence>
<dbReference type="Proteomes" id="UP000018208">
    <property type="component" value="Unassembled WGS sequence"/>
</dbReference>
<dbReference type="InterPro" id="IPR000804">
    <property type="entry name" value="Clathrin_sm-chain_CS"/>
</dbReference>
<dbReference type="AlphaFoldDB" id="V6LCD3"/>
<comment type="similarity">
    <text evidence="2 6">Belongs to the adaptor complexes small subunit family.</text>
</comment>
<protein>
    <recommendedName>
        <fullName evidence="6">AP complex subunit sigma</fullName>
    </recommendedName>
</protein>
<evidence type="ECO:0000256" key="3">
    <source>
        <dbReference type="ARBA" id="ARBA00022448"/>
    </source>
</evidence>
<name>V6LCD3_9EUKA</name>
<dbReference type="VEuPathDB" id="GiardiaDB:SS50377_22373"/>
<dbReference type="Pfam" id="PF01217">
    <property type="entry name" value="Clat_adaptor_s"/>
    <property type="match status" value="1"/>
</dbReference>